<sequence>MMNRTRVEQWMMPRRFSLDSATVAMCLVRPGVSAPRLCVGGTQRLVGPLL</sequence>
<protein>
    <submittedName>
        <fullName evidence="1">Uncharacterized protein</fullName>
    </submittedName>
</protein>
<dbReference type="AlphaFoldDB" id="A0A453RJ91"/>
<reference evidence="1" key="3">
    <citation type="journal article" date="2017" name="Nature">
        <title>Genome sequence of the progenitor of the wheat D genome Aegilops tauschii.</title>
        <authorList>
            <person name="Luo M.C."/>
            <person name="Gu Y.Q."/>
            <person name="Puiu D."/>
            <person name="Wang H."/>
            <person name="Twardziok S.O."/>
            <person name="Deal K.R."/>
            <person name="Huo N."/>
            <person name="Zhu T."/>
            <person name="Wang L."/>
            <person name="Wang Y."/>
            <person name="McGuire P.E."/>
            <person name="Liu S."/>
            <person name="Long H."/>
            <person name="Ramasamy R.K."/>
            <person name="Rodriguez J.C."/>
            <person name="Van S.L."/>
            <person name="Yuan L."/>
            <person name="Wang Z."/>
            <person name="Xia Z."/>
            <person name="Xiao L."/>
            <person name="Anderson O.D."/>
            <person name="Ouyang S."/>
            <person name="Liang Y."/>
            <person name="Zimin A.V."/>
            <person name="Pertea G."/>
            <person name="Qi P."/>
            <person name="Bennetzen J.L."/>
            <person name="Dai X."/>
            <person name="Dawson M.W."/>
            <person name="Muller H.G."/>
            <person name="Kugler K."/>
            <person name="Rivarola-Duarte L."/>
            <person name="Spannagl M."/>
            <person name="Mayer K.F.X."/>
            <person name="Lu F.H."/>
            <person name="Bevan M.W."/>
            <person name="Leroy P."/>
            <person name="Li P."/>
            <person name="You F.M."/>
            <person name="Sun Q."/>
            <person name="Liu Z."/>
            <person name="Lyons E."/>
            <person name="Wicker T."/>
            <person name="Salzberg S.L."/>
            <person name="Devos K.M."/>
            <person name="Dvorak J."/>
        </authorList>
    </citation>
    <scope>NUCLEOTIDE SEQUENCE [LARGE SCALE GENOMIC DNA]</scope>
    <source>
        <strain evidence="1">cv. AL8/78</strain>
    </source>
</reference>
<evidence type="ECO:0000313" key="2">
    <source>
        <dbReference type="Proteomes" id="UP000015105"/>
    </source>
</evidence>
<dbReference type="Gramene" id="AET7Gv20597900.10">
    <property type="protein sequence ID" value="AET7Gv20597900.10"/>
    <property type="gene ID" value="AET7Gv20597900"/>
</dbReference>
<proteinExistence type="predicted"/>
<reference evidence="1" key="5">
    <citation type="journal article" date="2021" name="G3 (Bethesda)">
        <title>Aegilops tauschii genome assembly Aet v5.0 features greater sequence contiguity and improved annotation.</title>
        <authorList>
            <person name="Wang L."/>
            <person name="Zhu T."/>
            <person name="Rodriguez J.C."/>
            <person name="Deal K.R."/>
            <person name="Dubcovsky J."/>
            <person name="McGuire P.E."/>
            <person name="Lux T."/>
            <person name="Spannagl M."/>
            <person name="Mayer K.F.X."/>
            <person name="Baldrich P."/>
            <person name="Meyers B.C."/>
            <person name="Huo N."/>
            <person name="Gu Y.Q."/>
            <person name="Zhou H."/>
            <person name="Devos K.M."/>
            <person name="Bennetzen J.L."/>
            <person name="Unver T."/>
            <person name="Budak H."/>
            <person name="Gulick P.J."/>
            <person name="Galiba G."/>
            <person name="Kalapos B."/>
            <person name="Nelson D.R."/>
            <person name="Li P."/>
            <person name="You F.M."/>
            <person name="Luo M.C."/>
            <person name="Dvorak J."/>
        </authorList>
    </citation>
    <scope>NUCLEOTIDE SEQUENCE [LARGE SCALE GENOMIC DNA]</scope>
    <source>
        <strain evidence="1">cv. AL8/78</strain>
    </source>
</reference>
<dbReference type="Proteomes" id="UP000015105">
    <property type="component" value="Chromosome 7D"/>
</dbReference>
<organism evidence="1 2">
    <name type="scientific">Aegilops tauschii subsp. strangulata</name>
    <name type="common">Goatgrass</name>
    <dbReference type="NCBI Taxonomy" id="200361"/>
    <lineage>
        <taxon>Eukaryota</taxon>
        <taxon>Viridiplantae</taxon>
        <taxon>Streptophyta</taxon>
        <taxon>Embryophyta</taxon>
        <taxon>Tracheophyta</taxon>
        <taxon>Spermatophyta</taxon>
        <taxon>Magnoliopsida</taxon>
        <taxon>Liliopsida</taxon>
        <taxon>Poales</taxon>
        <taxon>Poaceae</taxon>
        <taxon>BOP clade</taxon>
        <taxon>Pooideae</taxon>
        <taxon>Triticodae</taxon>
        <taxon>Triticeae</taxon>
        <taxon>Triticinae</taxon>
        <taxon>Aegilops</taxon>
    </lineage>
</organism>
<evidence type="ECO:0000313" key="1">
    <source>
        <dbReference type="EnsemblPlants" id="AET7Gv20597900.10"/>
    </source>
</evidence>
<reference evidence="2" key="2">
    <citation type="journal article" date="2017" name="Nat. Plants">
        <title>The Aegilops tauschii genome reveals multiple impacts of transposons.</title>
        <authorList>
            <person name="Zhao G."/>
            <person name="Zou C."/>
            <person name="Li K."/>
            <person name="Wang K."/>
            <person name="Li T."/>
            <person name="Gao L."/>
            <person name="Zhang X."/>
            <person name="Wang H."/>
            <person name="Yang Z."/>
            <person name="Liu X."/>
            <person name="Jiang W."/>
            <person name="Mao L."/>
            <person name="Kong X."/>
            <person name="Jiao Y."/>
            <person name="Jia J."/>
        </authorList>
    </citation>
    <scope>NUCLEOTIDE SEQUENCE [LARGE SCALE GENOMIC DNA]</scope>
    <source>
        <strain evidence="2">cv. AL8/78</strain>
    </source>
</reference>
<keyword evidence="2" id="KW-1185">Reference proteome</keyword>
<dbReference type="EnsemblPlants" id="AET7Gv20597900.10">
    <property type="protein sequence ID" value="AET7Gv20597900.10"/>
    <property type="gene ID" value="AET7Gv20597900"/>
</dbReference>
<reference evidence="1" key="4">
    <citation type="submission" date="2019-03" db="UniProtKB">
        <authorList>
            <consortium name="EnsemblPlants"/>
        </authorList>
    </citation>
    <scope>IDENTIFICATION</scope>
</reference>
<reference evidence="2" key="1">
    <citation type="journal article" date="2014" name="Science">
        <title>Ancient hybridizations among the ancestral genomes of bread wheat.</title>
        <authorList>
            <consortium name="International Wheat Genome Sequencing Consortium,"/>
            <person name="Marcussen T."/>
            <person name="Sandve S.R."/>
            <person name="Heier L."/>
            <person name="Spannagl M."/>
            <person name="Pfeifer M."/>
            <person name="Jakobsen K.S."/>
            <person name="Wulff B.B."/>
            <person name="Steuernagel B."/>
            <person name="Mayer K.F."/>
            <person name="Olsen O.A."/>
        </authorList>
    </citation>
    <scope>NUCLEOTIDE SEQUENCE [LARGE SCALE GENOMIC DNA]</scope>
    <source>
        <strain evidence="2">cv. AL8/78</strain>
    </source>
</reference>
<name>A0A453RJ91_AEGTS</name>
<accession>A0A453RJ91</accession>